<dbReference type="VEuPathDB" id="TriTrypDB:TcCLB.509167.200"/>
<dbReference type="GO" id="GO:0016807">
    <property type="term" value="F:cysteine-type carboxypeptidase activity"/>
    <property type="evidence" value="ECO:0007669"/>
    <property type="project" value="TreeGrafter"/>
</dbReference>
<accession>A0A2V2VK56</accession>
<feature type="domain" description="MINDY deubiquitinase" evidence="1">
    <location>
        <begin position="91"/>
        <end position="357"/>
    </location>
</feature>
<dbReference type="InterPro" id="IPR007518">
    <property type="entry name" value="MINDY"/>
</dbReference>
<dbReference type="VEuPathDB" id="TriTrypDB:TCDM_02125"/>
<dbReference type="VEuPathDB" id="TriTrypDB:TcYC6_0098370"/>
<dbReference type="PANTHER" id="PTHR18063">
    <property type="entry name" value="NF-E2 INDUCIBLE PROTEIN"/>
    <property type="match status" value="1"/>
</dbReference>
<evidence type="ECO:0000313" key="2">
    <source>
        <dbReference type="EMBL" id="PWU96711.1"/>
    </source>
</evidence>
<evidence type="ECO:0000259" key="1">
    <source>
        <dbReference type="Pfam" id="PF04424"/>
    </source>
</evidence>
<dbReference type="Pfam" id="PF04424">
    <property type="entry name" value="MINDY_DUB"/>
    <property type="match status" value="1"/>
</dbReference>
<dbReference type="VEuPathDB" id="TriTrypDB:Tc_MARK_2051"/>
<dbReference type="GO" id="GO:0004843">
    <property type="term" value="F:cysteine-type deubiquitinase activity"/>
    <property type="evidence" value="ECO:0007669"/>
    <property type="project" value="InterPro"/>
</dbReference>
<evidence type="ECO:0000313" key="3">
    <source>
        <dbReference type="Proteomes" id="UP000246121"/>
    </source>
</evidence>
<dbReference type="PANTHER" id="PTHR18063:SF6">
    <property type="entry name" value="UBIQUITIN CARBOXYL-TERMINAL HYDROLASE"/>
    <property type="match status" value="1"/>
</dbReference>
<dbReference type="VEuPathDB" id="TriTrypDB:TcBrA4_0027860"/>
<dbReference type="VEuPathDB" id="TriTrypDB:TcCLB.509065.170"/>
<reference evidence="2 3" key="1">
    <citation type="journal article" date="2018" name="Microb. Genom.">
        <title>Expanding an expanded genome: long-read sequencing of Trypanosoma cruzi.</title>
        <authorList>
            <person name="Berna L."/>
            <person name="Rodriguez M."/>
            <person name="Chiribao M.L."/>
            <person name="Parodi-Talice A."/>
            <person name="Pita S."/>
            <person name="Rijo G."/>
            <person name="Alvarez-Valin F."/>
            <person name="Robello C."/>
        </authorList>
    </citation>
    <scope>NUCLEOTIDE SEQUENCE [LARGE SCALE GENOMIC DNA]</scope>
    <source>
        <strain evidence="2 3">Dm28c</strain>
    </source>
</reference>
<dbReference type="AlphaFoldDB" id="A0A2V2VK56"/>
<dbReference type="VEuPathDB" id="TriTrypDB:TCSYLVIO_003334"/>
<dbReference type="GO" id="GO:0071944">
    <property type="term" value="C:cell periphery"/>
    <property type="evidence" value="ECO:0007669"/>
    <property type="project" value="TreeGrafter"/>
</dbReference>
<dbReference type="EMBL" id="PRFA01000018">
    <property type="protein sequence ID" value="PWU96711.1"/>
    <property type="molecule type" value="Genomic_DNA"/>
</dbReference>
<proteinExistence type="predicted"/>
<comment type="caution">
    <text evidence="2">The sequence shown here is derived from an EMBL/GenBank/DDBJ whole genome shotgun (WGS) entry which is preliminary data.</text>
</comment>
<dbReference type="GO" id="GO:0005829">
    <property type="term" value="C:cytosol"/>
    <property type="evidence" value="ECO:0007669"/>
    <property type="project" value="TreeGrafter"/>
</dbReference>
<dbReference type="VEuPathDB" id="TriTrypDB:TcG_01007"/>
<dbReference type="VEuPathDB" id="TriTrypDB:ECC02_000019"/>
<dbReference type="VEuPathDB" id="TriTrypDB:C3747_104g38"/>
<dbReference type="VEuPathDB" id="TriTrypDB:BCY84_01135"/>
<protein>
    <recommendedName>
        <fullName evidence="1">MINDY deubiquitinase domain-containing protein</fullName>
    </recommendedName>
</protein>
<name>A0A2V2VK56_TRYCR</name>
<dbReference type="InterPro" id="IPR033979">
    <property type="entry name" value="MINDY_domain"/>
</dbReference>
<gene>
    <name evidence="2" type="ORF">C4B63_18g222</name>
</gene>
<sequence length="471" mass="51705">MECEFMCDDGVARMLDITAEATAPFDCVYQKRLRTPKGEAVALGVNADKLYVLLDKNAAALVATAFTKKDFDDGLLEMLPDIPVVIDPFDSHRVKKDVFCGRSVCIVTQDQNGPCPVVAAANALALTGRLKLCPDDCRRIEAKELRRTILNYIIEGNPEVPQFVCPPTRVMNGEKVATMAGLVQKSLFEARKKLAEGIEGEKFLHRLYHGMNISPIFSVLDGFDAEDDVLLFALAGLRVVHGWLISSDDRYADLRGMSFNEVSLLATRNETDVSGIANEFLEKTRSQLTEEGLEVLLRELSEGEVVVLFWNNHFSTAVKLGGRLLLLLSDETYADRSSILFEAIEDVHGAATFTDGNGVNTDTLLLAVQSLTGNEFNTEAILAAKTLLKDLEGNEPSPEEIVHYLREKKQNKGNGQQEWEQWVYEGADVILGMGFDLSHTDACELVQKSGSVSAAVGELCKDPRGEVGGLV</sequence>
<dbReference type="VEuPathDB" id="TriTrypDB:C4B63_18g222"/>
<dbReference type="VEuPathDB" id="TriTrypDB:TcCL_NonESM02972"/>
<dbReference type="GO" id="GO:1990380">
    <property type="term" value="F:K48-linked deubiquitinase activity"/>
    <property type="evidence" value="ECO:0007669"/>
    <property type="project" value="InterPro"/>
</dbReference>
<dbReference type="Proteomes" id="UP000246121">
    <property type="component" value="Unassembled WGS sequence"/>
</dbReference>
<dbReference type="GO" id="GO:0071108">
    <property type="term" value="P:protein K48-linked deubiquitination"/>
    <property type="evidence" value="ECO:0007669"/>
    <property type="project" value="TreeGrafter"/>
</dbReference>
<organism evidence="2 3">
    <name type="scientific">Trypanosoma cruzi</name>
    <dbReference type="NCBI Taxonomy" id="5693"/>
    <lineage>
        <taxon>Eukaryota</taxon>
        <taxon>Discoba</taxon>
        <taxon>Euglenozoa</taxon>
        <taxon>Kinetoplastea</taxon>
        <taxon>Metakinetoplastina</taxon>
        <taxon>Trypanosomatida</taxon>
        <taxon>Trypanosomatidae</taxon>
        <taxon>Trypanosoma</taxon>
        <taxon>Schizotrypanum</taxon>
    </lineage>
</organism>